<dbReference type="EMBL" id="MN739163">
    <property type="protein sequence ID" value="QHS91769.1"/>
    <property type="molecule type" value="Genomic_DNA"/>
</dbReference>
<name>A0A6C0BJN2_9ZZZZ</name>
<evidence type="ECO:0000313" key="1">
    <source>
        <dbReference type="EMBL" id="QHS91769.1"/>
    </source>
</evidence>
<organism evidence="1">
    <name type="scientific">viral metagenome</name>
    <dbReference type="NCBI Taxonomy" id="1070528"/>
    <lineage>
        <taxon>unclassified sequences</taxon>
        <taxon>metagenomes</taxon>
        <taxon>organismal metagenomes</taxon>
    </lineage>
</organism>
<proteinExistence type="predicted"/>
<accession>A0A6C0BJN2</accession>
<reference evidence="1" key="1">
    <citation type="journal article" date="2020" name="Nature">
        <title>Giant virus diversity and host interactions through global metagenomics.</title>
        <authorList>
            <person name="Schulz F."/>
            <person name="Roux S."/>
            <person name="Paez-Espino D."/>
            <person name="Jungbluth S."/>
            <person name="Walsh D.A."/>
            <person name="Denef V.J."/>
            <person name="McMahon K.D."/>
            <person name="Konstantinidis K.T."/>
            <person name="Eloe-Fadrosh E.A."/>
            <person name="Kyrpides N.C."/>
            <person name="Woyke T."/>
        </authorList>
    </citation>
    <scope>NUCLEOTIDE SEQUENCE</scope>
    <source>
        <strain evidence="1">GVMAG-M-3300013006-15</strain>
    </source>
</reference>
<dbReference type="AlphaFoldDB" id="A0A6C0BJN2"/>
<protein>
    <submittedName>
        <fullName evidence="1">Uncharacterized protein</fullName>
    </submittedName>
</protein>
<sequence length="318" mass="37341">MQSHLSEILQQWVSANKQYTYVGIGSAINCSLEQLNEKNDQIVPVFIRNLLAEKKSVFSIHFDPFFKVDVMKEYFKERHPMMEFKDLGFAWLFFFVGHTVLICPKAFEHKQIDHDVGSDDLFLLELIRHSIASESKMILQEYTGFDTICILKKVFAEFNDKRRFKENILFDISYGADCGCQTDLTRYGPLTKRNGEFYNFLLYSESELLAVIGKDPMMDTLIYGYFKKKWIQVLNDNHVNYRRRLKGEDCLFRSDVYDARASPSIIMEYLQNQLVQMMVIFHRLGSIDEAKEKEFNALLDGFAEWDVYKWYSATAQIP</sequence>